<keyword evidence="7" id="KW-1185">Reference proteome</keyword>
<gene>
    <name evidence="6" type="ORF">EDD29_1531</name>
</gene>
<dbReference type="PROSITE" id="PS50977">
    <property type="entry name" value="HTH_TETR_2"/>
    <property type="match status" value="1"/>
</dbReference>
<sequence>MTTPTRPLRKDAARNRARVLDAARALFAERGLDTTLEEVAKTAGVGIGTVYRRFPTREDLVDAVFALRREELSALAEDALAEPDPWTALELFLQRFSDEHLADRGLRELILAPGEDDRLNNALGLLIPPIELLLDRAKLAGAVRPDLGVGDLTLLLMAVATIAEHTRHAPGRPWLRYHTLALEGLRPTPTSLPVAPLTGPDLNAAVRAWINGS</sequence>
<evidence type="ECO:0000256" key="4">
    <source>
        <dbReference type="PROSITE-ProRule" id="PRU00335"/>
    </source>
</evidence>
<feature type="DNA-binding region" description="H-T-H motif" evidence="4">
    <location>
        <begin position="35"/>
        <end position="54"/>
    </location>
</feature>
<dbReference type="EMBL" id="RJKE01000001">
    <property type="protein sequence ID" value="ROO84019.1"/>
    <property type="molecule type" value="Genomic_DNA"/>
</dbReference>
<dbReference type="SUPFAM" id="SSF46689">
    <property type="entry name" value="Homeodomain-like"/>
    <property type="match status" value="1"/>
</dbReference>
<organism evidence="6 7">
    <name type="scientific">Actinocorallia herbida</name>
    <dbReference type="NCBI Taxonomy" id="58109"/>
    <lineage>
        <taxon>Bacteria</taxon>
        <taxon>Bacillati</taxon>
        <taxon>Actinomycetota</taxon>
        <taxon>Actinomycetes</taxon>
        <taxon>Streptosporangiales</taxon>
        <taxon>Thermomonosporaceae</taxon>
        <taxon>Actinocorallia</taxon>
    </lineage>
</organism>
<dbReference type="GO" id="GO:0003700">
    <property type="term" value="F:DNA-binding transcription factor activity"/>
    <property type="evidence" value="ECO:0007669"/>
    <property type="project" value="TreeGrafter"/>
</dbReference>
<dbReference type="PRINTS" id="PR00455">
    <property type="entry name" value="HTHTETR"/>
</dbReference>
<dbReference type="InterPro" id="IPR009057">
    <property type="entry name" value="Homeodomain-like_sf"/>
</dbReference>
<dbReference type="Proteomes" id="UP000272400">
    <property type="component" value="Unassembled WGS sequence"/>
</dbReference>
<name>A0A3N1CRS7_9ACTN</name>
<accession>A0A3N1CRS7</accession>
<dbReference type="RefSeq" id="WP_123663608.1">
    <property type="nucleotide sequence ID" value="NZ_RJKE01000001.1"/>
</dbReference>
<dbReference type="PANTHER" id="PTHR30055">
    <property type="entry name" value="HTH-TYPE TRANSCRIPTIONAL REGULATOR RUTR"/>
    <property type="match status" value="1"/>
</dbReference>
<evidence type="ECO:0000256" key="1">
    <source>
        <dbReference type="ARBA" id="ARBA00023015"/>
    </source>
</evidence>
<dbReference type="InterPro" id="IPR050109">
    <property type="entry name" value="HTH-type_TetR-like_transc_reg"/>
</dbReference>
<dbReference type="InterPro" id="IPR036271">
    <property type="entry name" value="Tet_transcr_reg_TetR-rel_C_sf"/>
</dbReference>
<dbReference type="AlphaFoldDB" id="A0A3N1CRS7"/>
<dbReference type="GO" id="GO:0000976">
    <property type="term" value="F:transcription cis-regulatory region binding"/>
    <property type="evidence" value="ECO:0007669"/>
    <property type="project" value="TreeGrafter"/>
</dbReference>
<evidence type="ECO:0000256" key="3">
    <source>
        <dbReference type="ARBA" id="ARBA00023163"/>
    </source>
</evidence>
<evidence type="ECO:0000256" key="2">
    <source>
        <dbReference type="ARBA" id="ARBA00023125"/>
    </source>
</evidence>
<proteinExistence type="predicted"/>
<comment type="caution">
    <text evidence="6">The sequence shown here is derived from an EMBL/GenBank/DDBJ whole genome shotgun (WGS) entry which is preliminary data.</text>
</comment>
<dbReference type="SUPFAM" id="SSF48498">
    <property type="entry name" value="Tetracyclin repressor-like, C-terminal domain"/>
    <property type="match status" value="1"/>
</dbReference>
<keyword evidence="1" id="KW-0805">Transcription regulation</keyword>
<reference evidence="6 7" key="1">
    <citation type="submission" date="2018-11" db="EMBL/GenBank/DDBJ databases">
        <title>Sequencing the genomes of 1000 actinobacteria strains.</title>
        <authorList>
            <person name="Klenk H.-P."/>
        </authorList>
    </citation>
    <scope>NUCLEOTIDE SEQUENCE [LARGE SCALE GENOMIC DNA]</scope>
    <source>
        <strain evidence="6 7">DSM 44254</strain>
    </source>
</reference>
<dbReference type="PANTHER" id="PTHR30055:SF234">
    <property type="entry name" value="HTH-TYPE TRANSCRIPTIONAL REGULATOR BETI"/>
    <property type="match status" value="1"/>
</dbReference>
<protein>
    <submittedName>
        <fullName evidence="6">TetR family transcriptional regulator</fullName>
    </submittedName>
</protein>
<evidence type="ECO:0000313" key="6">
    <source>
        <dbReference type="EMBL" id="ROO84019.1"/>
    </source>
</evidence>
<dbReference type="OrthoDB" id="9795011at2"/>
<dbReference type="InterPro" id="IPR049445">
    <property type="entry name" value="TetR_SbtR-like_C"/>
</dbReference>
<keyword evidence="3" id="KW-0804">Transcription</keyword>
<dbReference type="Pfam" id="PF21597">
    <property type="entry name" value="TetR_C_43"/>
    <property type="match status" value="1"/>
</dbReference>
<dbReference type="Pfam" id="PF00440">
    <property type="entry name" value="TetR_N"/>
    <property type="match status" value="1"/>
</dbReference>
<keyword evidence="2 4" id="KW-0238">DNA-binding</keyword>
<evidence type="ECO:0000259" key="5">
    <source>
        <dbReference type="PROSITE" id="PS50977"/>
    </source>
</evidence>
<evidence type="ECO:0000313" key="7">
    <source>
        <dbReference type="Proteomes" id="UP000272400"/>
    </source>
</evidence>
<dbReference type="InterPro" id="IPR001647">
    <property type="entry name" value="HTH_TetR"/>
</dbReference>
<dbReference type="Gene3D" id="1.10.357.10">
    <property type="entry name" value="Tetracycline Repressor, domain 2"/>
    <property type="match status" value="1"/>
</dbReference>
<feature type="domain" description="HTH tetR-type" evidence="5">
    <location>
        <begin position="13"/>
        <end position="72"/>
    </location>
</feature>